<evidence type="ECO:0000259" key="2">
    <source>
        <dbReference type="Pfam" id="PF09362"/>
    </source>
</evidence>
<gene>
    <name evidence="3" type="ORF">DCS_04789</name>
</gene>
<protein>
    <submittedName>
        <fullName evidence="3">WSC domain protein</fullName>
    </submittedName>
</protein>
<evidence type="ECO:0000313" key="3">
    <source>
        <dbReference type="EMBL" id="KYK57776.1"/>
    </source>
</evidence>
<dbReference type="InParanoid" id="A0A151GL16"/>
<dbReference type="InterPro" id="IPR018535">
    <property type="entry name" value="DUF1996"/>
</dbReference>
<dbReference type="PANTHER" id="PTHR43662">
    <property type="match status" value="1"/>
</dbReference>
<dbReference type="RefSeq" id="XP_040657128.1">
    <property type="nucleotide sequence ID" value="XM_040802095.1"/>
</dbReference>
<feature type="region of interest" description="Disordered" evidence="1">
    <location>
        <begin position="525"/>
        <end position="599"/>
    </location>
</feature>
<evidence type="ECO:0000256" key="1">
    <source>
        <dbReference type="SAM" id="MobiDB-lite"/>
    </source>
</evidence>
<dbReference type="PANTHER" id="PTHR43662:SF11">
    <property type="entry name" value="WSC DOMAIN-CONTAINING PROTEIN"/>
    <property type="match status" value="1"/>
</dbReference>
<keyword evidence="4" id="KW-1185">Reference proteome</keyword>
<dbReference type="AlphaFoldDB" id="A0A151GL16"/>
<organism evidence="3 4">
    <name type="scientific">Drechmeria coniospora</name>
    <name type="common">Nematophagous fungus</name>
    <name type="synonym">Meria coniospora</name>
    <dbReference type="NCBI Taxonomy" id="98403"/>
    <lineage>
        <taxon>Eukaryota</taxon>
        <taxon>Fungi</taxon>
        <taxon>Dikarya</taxon>
        <taxon>Ascomycota</taxon>
        <taxon>Pezizomycotina</taxon>
        <taxon>Sordariomycetes</taxon>
        <taxon>Hypocreomycetidae</taxon>
        <taxon>Hypocreales</taxon>
        <taxon>Ophiocordycipitaceae</taxon>
        <taxon>Drechmeria</taxon>
    </lineage>
</organism>
<dbReference type="Pfam" id="PF09362">
    <property type="entry name" value="DUF1996"/>
    <property type="match status" value="1"/>
</dbReference>
<sequence length="645" mass="69641">MDGTGLDWTWMDAVLIFVSRGHDAHASNTSTHARHPPRPGPLVRWPFCGVPRCEHARVPYITSPAVVSTLLFICHRLHSFSLPSSLPFSACRRECRCQSFPSPVADSTRRLVTPYPASWSAIETFLHLPVSPPPPRPPPKVLPILSSDRGRKGRKKAVASRTPLISATMKLAHAATLLLAGAASAAKDRRTFAVLRFNNKQLTKGRMDPIVNPGQVSPHVHSVLGGSGFALGSTGGDLVRSNCSTAMIKGDNSNYWFPSLYFKDPKTGRFEDVDIFYANAYYFFEPTNDDIKAFPLGLAMVSGDVNSRTPPAGGAQANLTVNPVRWTCPRLNNNFEPPSWPAGSDGKMAGMGDPINKGEGVGFPSMECDGFASPLRADIHFPSCYDPEAGLTAYKKNTVFPSEAGGGKMDCPKGHVHLPHLFLEVYWNTPAFKDRWQAGTGKQPFVLSNGDATGYSLHGDFMAGWDEKLLQHIIDTCDVGTAGMDKCPGLFHGLNKDEGCTTKPATDEKVDGVLDALPGKNPLTGWAYGGGDIQPPLDEAGTQPKVSSTAGRREGGRNSPAASSTHHDADNQVALPAKMAASPSQPLSSHVEAASSGTTPCRDEVVIAWKTETVEQDMPEATMEPAKGRRHMMNHIKRHRLGNPQ</sequence>
<accession>A0A151GL16</accession>
<dbReference type="GeneID" id="63717432"/>
<dbReference type="STRING" id="98403.A0A151GL16"/>
<feature type="domain" description="DUF1996" evidence="2">
    <location>
        <begin position="208"/>
        <end position="465"/>
    </location>
</feature>
<dbReference type="EMBL" id="LAYC01000002">
    <property type="protein sequence ID" value="KYK57776.1"/>
    <property type="molecule type" value="Genomic_DNA"/>
</dbReference>
<proteinExistence type="predicted"/>
<comment type="caution">
    <text evidence="3">The sequence shown here is derived from an EMBL/GenBank/DDBJ whole genome shotgun (WGS) entry which is preliminary data.</text>
</comment>
<dbReference type="Proteomes" id="UP000076580">
    <property type="component" value="Chromosome 02"/>
</dbReference>
<name>A0A151GL16_DRECN</name>
<reference evidence="3 4" key="1">
    <citation type="journal article" date="2016" name="Sci. Rep.">
        <title>Insights into Adaptations to a Near-Obligate Nematode Endoparasitic Lifestyle from the Finished Genome of Drechmeria coniospora.</title>
        <authorList>
            <person name="Zhang L."/>
            <person name="Zhou Z."/>
            <person name="Guo Q."/>
            <person name="Fokkens L."/>
            <person name="Miskei M."/>
            <person name="Pocsi I."/>
            <person name="Zhang W."/>
            <person name="Chen M."/>
            <person name="Wang L."/>
            <person name="Sun Y."/>
            <person name="Donzelli B.G."/>
            <person name="Gibson D.M."/>
            <person name="Nelson D.R."/>
            <person name="Luo J.G."/>
            <person name="Rep M."/>
            <person name="Liu H."/>
            <person name="Yang S."/>
            <person name="Wang J."/>
            <person name="Krasnoff S.B."/>
            <person name="Xu Y."/>
            <person name="Molnar I."/>
            <person name="Lin M."/>
        </authorList>
    </citation>
    <scope>NUCLEOTIDE SEQUENCE [LARGE SCALE GENOMIC DNA]</scope>
    <source>
        <strain evidence="3 4">ARSEF 6962</strain>
    </source>
</reference>
<evidence type="ECO:0000313" key="4">
    <source>
        <dbReference type="Proteomes" id="UP000076580"/>
    </source>
</evidence>